<dbReference type="EMBL" id="VUJU01003262">
    <property type="protein sequence ID" value="KAF0758571.1"/>
    <property type="molecule type" value="Genomic_DNA"/>
</dbReference>
<evidence type="ECO:0000313" key="5">
    <source>
        <dbReference type="Proteomes" id="UP000478052"/>
    </source>
</evidence>
<evidence type="ECO:0000259" key="1">
    <source>
        <dbReference type="PROSITE" id="PS50191"/>
    </source>
</evidence>
<evidence type="ECO:0000259" key="2">
    <source>
        <dbReference type="PROSITE" id="PS50866"/>
    </source>
</evidence>
<dbReference type="InterPro" id="IPR011074">
    <property type="entry name" value="CRAL/TRIO_N_dom"/>
</dbReference>
<reference evidence="4 5" key="1">
    <citation type="submission" date="2019-08" db="EMBL/GenBank/DDBJ databases">
        <title>Whole genome of Aphis craccivora.</title>
        <authorList>
            <person name="Voronova N.V."/>
            <person name="Shulinski R.S."/>
            <person name="Bandarenka Y.V."/>
            <person name="Zhorov D.G."/>
            <person name="Warner D."/>
        </authorList>
    </citation>
    <scope>NUCLEOTIDE SEQUENCE [LARGE SCALE GENOMIC DNA]</scope>
    <source>
        <strain evidence="4">180601</strain>
        <tissue evidence="4">Whole Body</tissue>
    </source>
</reference>
<evidence type="ECO:0000313" key="3">
    <source>
        <dbReference type="EMBL" id="KAF0758571.1"/>
    </source>
</evidence>
<dbReference type="CDD" id="cd00170">
    <property type="entry name" value="SEC14"/>
    <property type="match status" value="1"/>
</dbReference>
<dbReference type="SUPFAM" id="SSF46938">
    <property type="entry name" value="CRAL/TRIO N-terminal domain"/>
    <property type="match status" value="1"/>
</dbReference>
<sequence>MTDADNNSNGGGCDCSTLSVHKTVDLPRSGLANRKPKNKKSVTTALRLVFALRRSVADLKLDDKYDDCFLLRWLEARNFDPKGAEEMLRTSMKWREEWSINKDDGWQPPQVLVDYMPSGISGFDKEGSPVVVLPFAGFDVCGLLKSAPPKDMVRFLAQKLDSYLEVARQSSLKHGPKASQVCCIVDLTDFNLRQFTWRPAAEMTINLLQMYEANYPEILKACHAINAPKVFTFAFNILKNILTGNTMNKFIIYKADPSKWKPALASTIDSDQYPAFLGGSLRDPDGDPRYLTKINQGGKVPKELYSKNDKKITNSDDMTLVNIKKGDKLYLKYTVTVPQSFLRWQFKTEGHDIKFGILATDSENIQTVIMPIKKVACHEFEEIGVIKCKHPGEYTVVFDNSYSFIRSKKLAYNIRIALPVKEKTIGTIDKMVNMEE</sequence>
<dbReference type="PANTHER" id="PTHR23324">
    <property type="entry name" value="SEC14 RELATED PROTEIN"/>
    <property type="match status" value="1"/>
</dbReference>
<evidence type="ECO:0000313" key="4">
    <source>
        <dbReference type="EMBL" id="KAF0758574.1"/>
    </source>
</evidence>
<dbReference type="PROSITE" id="PS50866">
    <property type="entry name" value="GOLD"/>
    <property type="match status" value="1"/>
</dbReference>
<dbReference type="PROSITE" id="PS50191">
    <property type="entry name" value="CRAL_TRIO"/>
    <property type="match status" value="1"/>
</dbReference>
<gene>
    <name evidence="4" type="ORF">FWK35_00023619</name>
    <name evidence="3" type="ORF">FWK35_00026204</name>
</gene>
<dbReference type="InterPro" id="IPR009038">
    <property type="entry name" value="GOLD_dom"/>
</dbReference>
<accession>A0A6G0YML1</accession>
<dbReference type="SUPFAM" id="SSF101576">
    <property type="entry name" value="Supernatant protein factor (SPF), C-terminal domain"/>
    <property type="match status" value="1"/>
</dbReference>
<comment type="caution">
    <text evidence="4">The sequence shown here is derived from an EMBL/GenBank/DDBJ whole genome shotgun (WGS) entry which is preliminary data.</text>
</comment>
<proteinExistence type="predicted"/>
<feature type="domain" description="CRAL-TRIO" evidence="1">
    <location>
        <begin position="108"/>
        <end position="285"/>
    </location>
</feature>
<dbReference type="SMART" id="SM00516">
    <property type="entry name" value="SEC14"/>
    <property type="match status" value="1"/>
</dbReference>
<dbReference type="Proteomes" id="UP000478052">
    <property type="component" value="Unassembled WGS sequence"/>
</dbReference>
<dbReference type="Pfam" id="PF00650">
    <property type="entry name" value="CRAL_TRIO"/>
    <property type="match status" value="1"/>
</dbReference>
<dbReference type="InterPro" id="IPR001251">
    <property type="entry name" value="CRAL-TRIO_dom"/>
</dbReference>
<dbReference type="SMART" id="SM01100">
    <property type="entry name" value="CRAL_TRIO_N"/>
    <property type="match status" value="1"/>
</dbReference>
<dbReference type="PANTHER" id="PTHR23324:SF83">
    <property type="entry name" value="SEC14-LIKE PROTEIN 2"/>
    <property type="match status" value="1"/>
</dbReference>
<dbReference type="InterPro" id="IPR051064">
    <property type="entry name" value="SEC14/CRAL-TRIO_domain"/>
</dbReference>
<feature type="domain" description="GOLD" evidence="2">
    <location>
        <begin position="302"/>
        <end position="416"/>
    </location>
</feature>
<dbReference type="Gene3D" id="2.60.120.680">
    <property type="entry name" value="GOLD domain"/>
    <property type="match status" value="1"/>
</dbReference>
<dbReference type="InterPro" id="IPR036865">
    <property type="entry name" value="CRAL-TRIO_dom_sf"/>
</dbReference>
<name>A0A6G0YML1_APHCR</name>
<dbReference type="InterPro" id="IPR036273">
    <property type="entry name" value="CRAL/TRIO_N_dom_sf"/>
</dbReference>
<dbReference type="SUPFAM" id="SSF52087">
    <property type="entry name" value="CRAL/TRIO domain"/>
    <property type="match status" value="1"/>
</dbReference>
<keyword evidence="5" id="KW-1185">Reference proteome</keyword>
<dbReference type="EMBL" id="VUJU01003261">
    <property type="protein sequence ID" value="KAF0758574.1"/>
    <property type="molecule type" value="Genomic_DNA"/>
</dbReference>
<dbReference type="OrthoDB" id="1434354at2759"/>
<dbReference type="InterPro" id="IPR036598">
    <property type="entry name" value="GOLD_dom_sf"/>
</dbReference>
<dbReference type="GO" id="GO:0005737">
    <property type="term" value="C:cytoplasm"/>
    <property type="evidence" value="ECO:0007669"/>
    <property type="project" value="TreeGrafter"/>
</dbReference>
<dbReference type="AlphaFoldDB" id="A0A6G0YML1"/>
<organism evidence="4 5">
    <name type="scientific">Aphis craccivora</name>
    <name type="common">Cowpea aphid</name>
    <dbReference type="NCBI Taxonomy" id="307492"/>
    <lineage>
        <taxon>Eukaryota</taxon>
        <taxon>Metazoa</taxon>
        <taxon>Ecdysozoa</taxon>
        <taxon>Arthropoda</taxon>
        <taxon>Hexapoda</taxon>
        <taxon>Insecta</taxon>
        <taxon>Pterygota</taxon>
        <taxon>Neoptera</taxon>
        <taxon>Paraneoptera</taxon>
        <taxon>Hemiptera</taxon>
        <taxon>Sternorrhyncha</taxon>
        <taxon>Aphidomorpha</taxon>
        <taxon>Aphidoidea</taxon>
        <taxon>Aphididae</taxon>
        <taxon>Aphidini</taxon>
        <taxon>Aphis</taxon>
        <taxon>Aphis</taxon>
    </lineage>
</organism>
<protein>
    <submittedName>
        <fullName evidence="4">SEC14-like protein 2</fullName>
    </submittedName>
</protein>
<dbReference type="Gene3D" id="3.40.525.10">
    <property type="entry name" value="CRAL-TRIO lipid binding domain"/>
    <property type="match status" value="1"/>
</dbReference>